<feature type="compositionally biased region" description="Polar residues" evidence="1">
    <location>
        <begin position="174"/>
        <end position="186"/>
    </location>
</feature>
<feature type="region of interest" description="Disordered" evidence="1">
    <location>
        <begin position="174"/>
        <end position="193"/>
    </location>
</feature>
<evidence type="ECO:0008006" key="3">
    <source>
        <dbReference type="Google" id="ProtNLM"/>
    </source>
</evidence>
<dbReference type="PROSITE" id="PS51257">
    <property type="entry name" value="PROKAR_LIPOPROTEIN"/>
    <property type="match status" value="1"/>
</dbReference>
<dbReference type="EMBL" id="UOFG01000243">
    <property type="protein sequence ID" value="VAW65060.1"/>
    <property type="molecule type" value="Genomic_DNA"/>
</dbReference>
<proteinExistence type="predicted"/>
<evidence type="ECO:0000313" key="2">
    <source>
        <dbReference type="EMBL" id="VAW65060.1"/>
    </source>
</evidence>
<gene>
    <name evidence="2" type="ORF">MNBD_GAMMA11-2078</name>
</gene>
<dbReference type="AlphaFoldDB" id="A0A3B0XK29"/>
<protein>
    <recommendedName>
        <fullName evidence="3">Lipoprotein</fullName>
    </recommendedName>
</protein>
<feature type="region of interest" description="Disordered" evidence="1">
    <location>
        <begin position="23"/>
        <end position="46"/>
    </location>
</feature>
<organism evidence="2">
    <name type="scientific">hydrothermal vent metagenome</name>
    <dbReference type="NCBI Taxonomy" id="652676"/>
    <lineage>
        <taxon>unclassified sequences</taxon>
        <taxon>metagenomes</taxon>
        <taxon>ecological metagenomes</taxon>
    </lineage>
</organism>
<feature type="compositionally biased region" description="Polar residues" evidence="1">
    <location>
        <begin position="23"/>
        <end position="33"/>
    </location>
</feature>
<name>A0A3B0XK29_9ZZZZ</name>
<evidence type="ECO:0000256" key="1">
    <source>
        <dbReference type="SAM" id="MobiDB-lite"/>
    </source>
</evidence>
<accession>A0A3B0XK29</accession>
<sequence>MNTQRMAIFAILLSFMLSACEQNNSTTSNTPQDSAKPEQLSAEKSLAKSMPVESAIEKNAVQTPLPAGHVPITGQNSVSQKNITQKNITQKNAFSNTFSGEVSETFNASTFTYVQIKTDNGALWAAGPVTVIKKGDQVSFGGQTPMENFHSKSLNRTFEMIYFVNSFSVNGVAGSSPSRETSTSMGSHAAEVK</sequence>
<reference evidence="2" key="1">
    <citation type="submission" date="2018-06" db="EMBL/GenBank/DDBJ databases">
        <authorList>
            <person name="Zhirakovskaya E."/>
        </authorList>
    </citation>
    <scope>NUCLEOTIDE SEQUENCE</scope>
</reference>